<keyword evidence="1" id="KW-1133">Transmembrane helix</keyword>
<dbReference type="SUPFAM" id="SSF53098">
    <property type="entry name" value="Ribonuclease H-like"/>
    <property type="match status" value="1"/>
</dbReference>
<evidence type="ECO:0000313" key="3">
    <source>
        <dbReference type="EMBL" id="KAE9543757.1"/>
    </source>
</evidence>
<dbReference type="InterPro" id="IPR033375">
    <property type="entry name" value="Cggbp1"/>
</dbReference>
<dbReference type="EMBL" id="VYZN01000007">
    <property type="protein sequence ID" value="KAE9543757.1"/>
    <property type="molecule type" value="Genomic_DNA"/>
</dbReference>
<comment type="caution">
    <text evidence="3">The sequence shown here is derived from an EMBL/GenBank/DDBJ whole genome shotgun (WGS) entry which is preliminary data.</text>
</comment>
<dbReference type="InterPro" id="IPR007021">
    <property type="entry name" value="DUF659"/>
</dbReference>
<keyword evidence="1" id="KW-0472">Membrane</keyword>
<dbReference type="GO" id="GO:0006357">
    <property type="term" value="P:regulation of transcription by RNA polymerase II"/>
    <property type="evidence" value="ECO:0007669"/>
    <property type="project" value="InterPro"/>
</dbReference>
<dbReference type="OrthoDB" id="6626705at2759"/>
<dbReference type="Pfam" id="PF04937">
    <property type="entry name" value="DUF659"/>
    <property type="match status" value="1"/>
</dbReference>
<dbReference type="InterPro" id="IPR012337">
    <property type="entry name" value="RNaseH-like_sf"/>
</dbReference>
<keyword evidence="4" id="KW-1185">Reference proteome</keyword>
<evidence type="ECO:0000259" key="2">
    <source>
        <dbReference type="Pfam" id="PF04937"/>
    </source>
</evidence>
<reference evidence="3 4" key="1">
    <citation type="submission" date="2019-08" db="EMBL/GenBank/DDBJ databases">
        <title>The genome of the soybean aphid Biotype 1, its phylome, world population structure and adaptation to the North American continent.</title>
        <authorList>
            <person name="Giordano R."/>
            <person name="Donthu R.K."/>
            <person name="Hernandez A.G."/>
            <person name="Wright C.L."/>
            <person name="Zimin A.V."/>
        </authorList>
    </citation>
    <scope>NUCLEOTIDE SEQUENCE [LARGE SCALE GENOMIC DNA]</scope>
    <source>
        <tissue evidence="3">Whole aphids</tissue>
    </source>
</reference>
<dbReference type="InterPro" id="IPR022048">
    <property type="entry name" value="Envelope_fusion-like"/>
</dbReference>
<dbReference type="Pfam" id="PF12259">
    <property type="entry name" value="Baculo_F"/>
    <property type="match status" value="1"/>
</dbReference>
<feature type="domain" description="DUF659" evidence="2">
    <location>
        <begin position="760"/>
        <end position="917"/>
    </location>
</feature>
<dbReference type="GO" id="GO:0003690">
    <property type="term" value="F:double-stranded DNA binding"/>
    <property type="evidence" value="ECO:0007669"/>
    <property type="project" value="InterPro"/>
</dbReference>
<sequence length="1439" mass="165658">MMVQGQSPYTIEEFKNETSIFYENQGEIRIIGAHWELVTYIPLSDYDLRHYQLELEIKHMDEHCKGNMTDHEMCSKYDNVLKTTFNEISVQRTQMYESIGRYLLPTGEHTTLRSVRAKRGLINIIGSAMKTLFGVCDEEYAEETLRHIDKVEGTNERMIHVIKDQTTVVKSSIIGINSALTELNKLYIELKQKQISLETNIKALINNTYTLETLLLSNRIFSIFTALMTQYSYETQTLSAIITAARTGVLHPSLVTPRELAAQLVDVKLNLPLNLNLPMGTLPSEIHEFTKITKIAVFYSGSQIVFLIKIPLITETQLTLFKIIPIPHSVGIDRADNKTHSIVLKPEYQYVGITKNRRQFTTFTETELLHCTETETFTICPEFQPVQHESKEQPCEISLFKNPDQLPQNCESGVIVISKNLFHKLKYANTWIYTTRKDTLTITCQGVPEPYIEKIKNQGIIKLNQECRAYAEHVVLNPTREIKTKYFTNFIPKIGVGNISYKINSSIKDIKIEKYKHKFDSGKLDNVHEMAHSLNEVENMIDEEILRQSGVEVQSNTNSLMMYAIMALLVFSLFLLAFIYISYKCKLTTMRAIGHQTRTINDDTANKESKIVYVKSPVKENRAKEKLLGDTPDRLAINDMPPFSLVARMRSFVSEFGEQVFSTDGKILFCKPCGIKINCDKLFSVVQHVSTFKHNRSVKRHSDKNELSQKLITQSAPTTKKSTFNFDLCKALLSANIPLKKINNVEFKSFLEKYTDEVIPDESTLRKNYLNDCFEETLTKIKSTFQDKKIWISIDETTDIEGRYVANVIIGSLNVDKPGQIALLNCEVLDKANYFTISKLFDKTLHLLWPDGIKHENVLLFVSDAAPYMVKAGGAIKAFYDKMIHVTCLAHALHRVAEEVRRLFPSVGKLISSIKKVFLKCPSRIEIFRKVLPNINLPPQPIITRWGTWINAAIYYCENIQKIRNVIEQFDTDDAVSILQAKEVLSEKSLDSSLIYIKSNFKILATAIENLEKSGMTLFDAINIVKNVEQSLKSNQNDKGIAVFKKFQKVIQNNKGFGILCTISNILNGEDNTIKTEENLTPDDLTYFKYAPITSVDVERSFSKYKQFLTDRRRSMHFENISKTIIIQCNTHLSKKETHKFVIMDFEFSMVNKTSMVVISGAISNSLDRFKIRKLEGRPLLLPLNEEARPMGETELQVAVREIKRVFRVKTELRNACLDQLKQSLNSTKNNLTKGYIDSYIRRGNKENVIVVWNGHSDKNILKRLDLDHYPMLNITCYDKYFNKNFYIQFEKLNNREIIFEVDIGTYNKSGRLLNLVETHDVICKKKHHTTYAHDPRMDVKLEQLASAISFNIETQFHINPTQGEWHNYTACFDFHIITANENIIVPYEDETILEMIEAAKRFLSDMAVDREFGEPYCYELNYYLEIIQNPQDILNYSR</sequence>
<proteinExistence type="predicted"/>
<keyword evidence="1" id="KW-0812">Transmembrane</keyword>
<feature type="transmembrane region" description="Helical" evidence="1">
    <location>
        <begin position="560"/>
        <end position="581"/>
    </location>
</feature>
<protein>
    <recommendedName>
        <fullName evidence="2">DUF659 domain-containing protein</fullName>
    </recommendedName>
</protein>
<dbReference type="PANTHER" id="PTHR32344">
    <property type="entry name" value="U1-TYPE DOMAIN-CONTAINING PROTEIN"/>
    <property type="match status" value="1"/>
</dbReference>
<gene>
    <name evidence="3" type="ORF">AGLY_002153</name>
</gene>
<accession>A0A6G0U474</accession>
<dbReference type="Proteomes" id="UP000475862">
    <property type="component" value="Unassembled WGS sequence"/>
</dbReference>
<organism evidence="3 4">
    <name type="scientific">Aphis glycines</name>
    <name type="common">Soybean aphid</name>
    <dbReference type="NCBI Taxonomy" id="307491"/>
    <lineage>
        <taxon>Eukaryota</taxon>
        <taxon>Metazoa</taxon>
        <taxon>Ecdysozoa</taxon>
        <taxon>Arthropoda</taxon>
        <taxon>Hexapoda</taxon>
        <taxon>Insecta</taxon>
        <taxon>Pterygota</taxon>
        <taxon>Neoptera</taxon>
        <taxon>Paraneoptera</taxon>
        <taxon>Hemiptera</taxon>
        <taxon>Sternorrhyncha</taxon>
        <taxon>Aphidomorpha</taxon>
        <taxon>Aphidoidea</taxon>
        <taxon>Aphididae</taxon>
        <taxon>Aphidini</taxon>
        <taxon>Aphis</taxon>
        <taxon>Aphis</taxon>
    </lineage>
</organism>
<evidence type="ECO:0000256" key="1">
    <source>
        <dbReference type="SAM" id="Phobius"/>
    </source>
</evidence>
<name>A0A6G0U474_APHGL</name>
<dbReference type="GO" id="GO:0005634">
    <property type="term" value="C:nucleus"/>
    <property type="evidence" value="ECO:0007669"/>
    <property type="project" value="InterPro"/>
</dbReference>
<dbReference type="PANTHER" id="PTHR32344:SF1">
    <property type="entry name" value="U1-TYPE DOMAIN-CONTAINING PROTEIN"/>
    <property type="match status" value="1"/>
</dbReference>
<evidence type="ECO:0000313" key="4">
    <source>
        <dbReference type="Proteomes" id="UP000475862"/>
    </source>
</evidence>